<dbReference type="VEuPathDB" id="TriTrypDB:TRSC58_07272"/>
<feature type="transmembrane region" description="Helical" evidence="1">
    <location>
        <begin position="94"/>
        <end position="116"/>
    </location>
</feature>
<gene>
    <name evidence="2" type="ORF">TRSC58_07272</name>
</gene>
<feature type="transmembrane region" description="Helical" evidence="1">
    <location>
        <begin position="40"/>
        <end position="57"/>
    </location>
</feature>
<dbReference type="Proteomes" id="UP000031737">
    <property type="component" value="Unassembled WGS sequence"/>
</dbReference>
<name>A0A061IRQ8_TRYRA</name>
<keyword evidence="3" id="KW-1185">Reference proteome</keyword>
<keyword evidence="1" id="KW-0812">Transmembrane</keyword>
<protein>
    <submittedName>
        <fullName evidence="2">Uncharacterized protein</fullName>
    </submittedName>
</protein>
<reference evidence="2 3" key="1">
    <citation type="submission" date="2013-07" db="EMBL/GenBank/DDBJ databases">
        <authorList>
            <person name="Stoco P.H."/>
            <person name="Wagner G."/>
            <person name="Gerber A."/>
            <person name="Zaha A."/>
            <person name="Thompson C."/>
            <person name="Bartholomeu D.C."/>
            <person name="Luckemeyer D.D."/>
            <person name="Bahia D."/>
            <person name="Loreto E."/>
            <person name="Prestes E.B."/>
            <person name="Lima F.M."/>
            <person name="Rodrigues-Luiz G."/>
            <person name="Vallejo G.A."/>
            <person name="Filho J.F."/>
            <person name="Monteiro K.M."/>
            <person name="Tyler K.M."/>
            <person name="de Almeida L.G."/>
            <person name="Ortiz M.F."/>
            <person name="Siervo M.A."/>
            <person name="de Moraes M.H."/>
            <person name="Cunha O.L."/>
            <person name="Mendonca-Neto R."/>
            <person name="Silva R."/>
            <person name="Teixeira S.M."/>
            <person name="Murta S.M."/>
            <person name="Sincero T.C."/>
            <person name="Mendes T.A."/>
            <person name="Urmenyi T.P."/>
            <person name="Silva V.G."/>
            <person name="da Rocha W.D."/>
            <person name="Andersson B."/>
            <person name="Romanha A.J."/>
            <person name="Steindel M."/>
            <person name="de Vasconcelos A.T."/>
            <person name="Grisard E.C."/>
        </authorList>
    </citation>
    <scope>NUCLEOTIDE SEQUENCE [LARGE SCALE GENOMIC DNA]</scope>
    <source>
        <strain evidence="2 3">SC58</strain>
    </source>
</reference>
<dbReference type="EMBL" id="AUPL01007330">
    <property type="protein sequence ID" value="ESL05113.1"/>
    <property type="molecule type" value="Genomic_DNA"/>
</dbReference>
<evidence type="ECO:0000313" key="3">
    <source>
        <dbReference type="Proteomes" id="UP000031737"/>
    </source>
</evidence>
<accession>A0A061IRQ8</accession>
<dbReference type="AlphaFoldDB" id="A0A061IRQ8"/>
<comment type="caution">
    <text evidence="2">The sequence shown here is derived from an EMBL/GenBank/DDBJ whole genome shotgun (WGS) entry which is preliminary data.</text>
</comment>
<keyword evidence="1" id="KW-0472">Membrane</keyword>
<proteinExistence type="predicted"/>
<feature type="transmembrane region" description="Helical" evidence="1">
    <location>
        <begin position="63"/>
        <end position="82"/>
    </location>
</feature>
<sequence>MYHCFFFFCCVEADALSLPHTQKKKNENDKISHHPQHFELFFVLVVVILIFVFSLTWHAGEMAWGLFLVLPILPAVWSILTMTCKDATLHFLRFFLPPPFFVFHGFFLAALLWHLLPNTG</sequence>
<evidence type="ECO:0000256" key="1">
    <source>
        <dbReference type="SAM" id="Phobius"/>
    </source>
</evidence>
<evidence type="ECO:0000313" key="2">
    <source>
        <dbReference type="EMBL" id="ESL05113.1"/>
    </source>
</evidence>
<keyword evidence="1" id="KW-1133">Transmembrane helix</keyword>
<organism evidence="2 3">
    <name type="scientific">Trypanosoma rangeli SC58</name>
    <dbReference type="NCBI Taxonomy" id="429131"/>
    <lineage>
        <taxon>Eukaryota</taxon>
        <taxon>Discoba</taxon>
        <taxon>Euglenozoa</taxon>
        <taxon>Kinetoplastea</taxon>
        <taxon>Metakinetoplastina</taxon>
        <taxon>Trypanosomatida</taxon>
        <taxon>Trypanosomatidae</taxon>
        <taxon>Trypanosoma</taxon>
        <taxon>Herpetosoma</taxon>
    </lineage>
</organism>